<dbReference type="Gene3D" id="2.60.120.200">
    <property type="match status" value="1"/>
</dbReference>
<dbReference type="Pfam" id="PF21340">
    <property type="entry name" value="Polysacc_lyase-like"/>
    <property type="match status" value="1"/>
</dbReference>
<dbReference type="PROSITE" id="PS51164">
    <property type="entry name" value="CBM1_2"/>
    <property type="match status" value="1"/>
</dbReference>
<dbReference type="InterPro" id="IPR048955">
    <property type="entry name" value="Cip1-like_core"/>
</dbReference>
<dbReference type="InterPro" id="IPR000254">
    <property type="entry name" value="CBD"/>
</dbReference>
<sequence>MARQTALLALAALSSLSIAQISDNFEEGWDQTIWPTYAPSCNQGGTVSLDTTVAHSGNNSMKVVGGPNGFCGHIFFGTTKVPTGDVYVRVWLQLETALNNDHVTFIVMPDNAQDGDDLRIGGQSEILDYNRESDDATLPDLSPQGIASSVNLPTGSFQCFEYYLGTDGTIQTWLNGNLILGMTTGPNADNSNDAGWTRESYTPDITGVYFGWEAYSGDINTVWFDDVAIETSRVGCGGPTVSGSTSIRPTSTTHSTVSGPTTSNPTTTTKPSTTIPPTTSKTTSSASASQTKYGQCGGQGWTGPTACASGSTCMYQNAYYSQCL</sequence>
<evidence type="ECO:0000256" key="1">
    <source>
        <dbReference type="ARBA" id="ARBA00022729"/>
    </source>
</evidence>
<name>A0A2T3YZD8_TRIA4</name>
<protein>
    <submittedName>
        <fullName evidence="5">Carbohydrate-binding module family 1 protein</fullName>
    </submittedName>
</protein>
<dbReference type="GO" id="GO:0005975">
    <property type="term" value="P:carbohydrate metabolic process"/>
    <property type="evidence" value="ECO:0007669"/>
    <property type="project" value="InterPro"/>
</dbReference>
<keyword evidence="6" id="KW-1185">Reference proteome</keyword>
<dbReference type="AlphaFoldDB" id="A0A2T3YZD8"/>
<evidence type="ECO:0000256" key="3">
    <source>
        <dbReference type="SAM" id="SignalP"/>
    </source>
</evidence>
<dbReference type="InterPro" id="IPR035971">
    <property type="entry name" value="CBD_sf"/>
</dbReference>
<feature type="region of interest" description="Disordered" evidence="2">
    <location>
        <begin position="238"/>
        <end position="299"/>
    </location>
</feature>
<evidence type="ECO:0000259" key="4">
    <source>
        <dbReference type="PROSITE" id="PS51164"/>
    </source>
</evidence>
<dbReference type="STRING" id="1042311.A0A2T3YZD8"/>
<accession>A0A2T3YZD8</accession>
<evidence type="ECO:0000313" key="6">
    <source>
        <dbReference type="Proteomes" id="UP000240493"/>
    </source>
</evidence>
<evidence type="ECO:0000256" key="2">
    <source>
        <dbReference type="SAM" id="MobiDB-lite"/>
    </source>
</evidence>
<keyword evidence="1 3" id="KW-0732">Signal</keyword>
<feature type="domain" description="CBM1" evidence="4">
    <location>
        <begin position="288"/>
        <end position="324"/>
    </location>
</feature>
<dbReference type="Pfam" id="PF00734">
    <property type="entry name" value="CBM_1"/>
    <property type="match status" value="1"/>
</dbReference>
<feature type="compositionally biased region" description="Low complexity" evidence="2">
    <location>
        <begin position="255"/>
        <end position="291"/>
    </location>
</feature>
<feature type="signal peptide" evidence="3">
    <location>
        <begin position="1"/>
        <end position="19"/>
    </location>
</feature>
<reference evidence="5 6" key="1">
    <citation type="submission" date="2016-07" db="EMBL/GenBank/DDBJ databases">
        <title>Multiple horizontal gene transfer events from other fungi enriched the ability of initially mycotrophic Trichoderma (Ascomycota) to feed on dead plant biomass.</title>
        <authorList>
            <consortium name="DOE Joint Genome Institute"/>
            <person name="Aerts A."/>
            <person name="Atanasova L."/>
            <person name="Chenthamara K."/>
            <person name="Zhang J."/>
            <person name="Grujic M."/>
            <person name="Henrissat B."/>
            <person name="Kuo A."/>
            <person name="Salamov A."/>
            <person name="Lipzen A."/>
            <person name="Labutti K."/>
            <person name="Barry K."/>
            <person name="Miao Y."/>
            <person name="Rahimi M.J."/>
            <person name="Shen Q."/>
            <person name="Grigoriev I.V."/>
            <person name="Kubicek C.P."/>
            <person name="Druzhinina I.S."/>
        </authorList>
    </citation>
    <scope>NUCLEOTIDE SEQUENCE [LARGE SCALE GENOMIC DNA]</scope>
    <source>
        <strain evidence="5 6">CBS 433.97</strain>
    </source>
</reference>
<dbReference type="SUPFAM" id="SSF57180">
    <property type="entry name" value="Cellulose-binding domain"/>
    <property type="match status" value="1"/>
</dbReference>
<dbReference type="GO" id="GO:0005576">
    <property type="term" value="C:extracellular region"/>
    <property type="evidence" value="ECO:0007669"/>
    <property type="project" value="InterPro"/>
</dbReference>
<dbReference type="GO" id="GO:0030248">
    <property type="term" value="F:cellulose binding"/>
    <property type="evidence" value="ECO:0007669"/>
    <property type="project" value="InterPro"/>
</dbReference>
<feature type="compositionally biased region" description="Polar residues" evidence="2">
    <location>
        <begin position="241"/>
        <end position="254"/>
    </location>
</feature>
<evidence type="ECO:0000313" key="5">
    <source>
        <dbReference type="EMBL" id="PTB37941.1"/>
    </source>
</evidence>
<feature type="chain" id="PRO_5015550626" evidence="3">
    <location>
        <begin position="20"/>
        <end position="324"/>
    </location>
</feature>
<dbReference type="OrthoDB" id="5313668at2759"/>
<dbReference type="EMBL" id="KZ679266">
    <property type="protein sequence ID" value="PTB37941.1"/>
    <property type="molecule type" value="Genomic_DNA"/>
</dbReference>
<gene>
    <name evidence="5" type="ORF">M441DRAFT_198748</name>
</gene>
<organism evidence="5 6">
    <name type="scientific">Trichoderma asperellum (strain ATCC 204424 / CBS 433.97 / NBRC 101777)</name>
    <dbReference type="NCBI Taxonomy" id="1042311"/>
    <lineage>
        <taxon>Eukaryota</taxon>
        <taxon>Fungi</taxon>
        <taxon>Dikarya</taxon>
        <taxon>Ascomycota</taxon>
        <taxon>Pezizomycotina</taxon>
        <taxon>Sordariomycetes</taxon>
        <taxon>Hypocreomycetidae</taxon>
        <taxon>Hypocreales</taxon>
        <taxon>Hypocreaceae</taxon>
        <taxon>Trichoderma</taxon>
    </lineage>
</organism>
<dbReference type="Proteomes" id="UP000240493">
    <property type="component" value="Unassembled WGS sequence"/>
</dbReference>
<dbReference type="PROSITE" id="PS00562">
    <property type="entry name" value="CBM1_1"/>
    <property type="match status" value="1"/>
</dbReference>
<dbReference type="SMART" id="SM00236">
    <property type="entry name" value="fCBD"/>
    <property type="match status" value="1"/>
</dbReference>
<proteinExistence type="predicted"/>